<dbReference type="InterPro" id="IPR036568">
    <property type="entry name" value="GGCT-like_sf"/>
</dbReference>
<gene>
    <name evidence="5" type="ORF">Q9L58_005527</name>
</gene>
<dbReference type="InterPro" id="IPR045038">
    <property type="entry name" value="AIG2-like"/>
</dbReference>
<feature type="domain" description="Gamma-glutamylcyclotransferase AIG2-like" evidence="4">
    <location>
        <begin position="24"/>
        <end position="159"/>
    </location>
</feature>
<evidence type="ECO:0000313" key="5">
    <source>
        <dbReference type="EMBL" id="KAL0635479.1"/>
    </source>
</evidence>
<dbReference type="CDD" id="cd06661">
    <property type="entry name" value="GGCT_like"/>
    <property type="match status" value="1"/>
</dbReference>
<evidence type="ECO:0000256" key="2">
    <source>
        <dbReference type="ARBA" id="ARBA00022679"/>
    </source>
</evidence>
<accession>A0ABR3GHR5</accession>
<comment type="similarity">
    <text evidence="1">Belongs to the gamma-glutamylcyclotransferase family.</text>
</comment>
<dbReference type="Pfam" id="PF06094">
    <property type="entry name" value="GGACT"/>
    <property type="match status" value="1"/>
</dbReference>
<keyword evidence="2" id="KW-0808">Transferase</keyword>
<comment type="caution">
    <text evidence="5">The sequence shown here is derived from an EMBL/GenBank/DDBJ whole genome shotgun (WGS) entry which is preliminary data.</text>
</comment>
<dbReference type="PANTHER" id="PTHR31544">
    <property type="entry name" value="AIG2-LIKE PROTEIN D"/>
    <property type="match status" value="1"/>
</dbReference>
<evidence type="ECO:0000256" key="3">
    <source>
        <dbReference type="ARBA" id="ARBA00030602"/>
    </source>
</evidence>
<organism evidence="5 6">
    <name type="scientific">Discina gigas</name>
    <dbReference type="NCBI Taxonomy" id="1032678"/>
    <lineage>
        <taxon>Eukaryota</taxon>
        <taxon>Fungi</taxon>
        <taxon>Dikarya</taxon>
        <taxon>Ascomycota</taxon>
        <taxon>Pezizomycotina</taxon>
        <taxon>Pezizomycetes</taxon>
        <taxon>Pezizales</taxon>
        <taxon>Discinaceae</taxon>
        <taxon>Discina</taxon>
    </lineage>
</organism>
<dbReference type="EMBL" id="JBBBZM010000068">
    <property type="protein sequence ID" value="KAL0635479.1"/>
    <property type="molecule type" value="Genomic_DNA"/>
</dbReference>
<reference evidence="5 6" key="1">
    <citation type="submission" date="2024-02" db="EMBL/GenBank/DDBJ databases">
        <title>Discinaceae phylogenomics.</title>
        <authorList>
            <person name="Dirks A.C."/>
            <person name="James T.Y."/>
        </authorList>
    </citation>
    <scope>NUCLEOTIDE SEQUENCE [LARGE SCALE GENOMIC DNA]</scope>
    <source>
        <strain evidence="5 6">ACD0624</strain>
    </source>
</reference>
<dbReference type="InterPro" id="IPR013024">
    <property type="entry name" value="GGCT-like"/>
</dbReference>
<dbReference type="Proteomes" id="UP001447188">
    <property type="component" value="Unassembled WGS sequence"/>
</dbReference>
<proteinExistence type="inferred from homology"/>
<evidence type="ECO:0000313" key="6">
    <source>
        <dbReference type="Proteomes" id="UP001447188"/>
    </source>
</evidence>
<dbReference type="PANTHER" id="PTHR31544:SF2">
    <property type="entry name" value="AIG2-LIKE PROTEIN D"/>
    <property type="match status" value="1"/>
</dbReference>
<dbReference type="InterPro" id="IPR009288">
    <property type="entry name" value="AIG2-like_dom"/>
</dbReference>
<protein>
    <recommendedName>
        <fullName evidence="3">Putative gamma-glutamylcyclotransferase</fullName>
    </recommendedName>
</protein>
<evidence type="ECO:0000256" key="1">
    <source>
        <dbReference type="ARBA" id="ARBA00008861"/>
    </source>
</evidence>
<dbReference type="SUPFAM" id="SSF110857">
    <property type="entry name" value="Gamma-glutamyl cyclotransferase-like"/>
    <property type="match status" value="1"/>
</dbReference>
<keyword evidence="6" id="KW-1185">Reference proteome</keyword>
<sequence length="185" mass="20672">MTQQTSTPVAGDLVTLPPAPRTPYFVYGSLMSSNILFSIITPYGSDFCTPSTAKLLRQNQMVRATLYKHKRHAVVWAEFPAIRRTDNPEDFVEGYLVTGLTAQQESNIAAFESGLYRDEGVEVVMGWGKKTSGESKKARVYVWNGTSAELMDPAVGDWTFSKFKESNMYKMRFRGCAGPSDDEED</sequence>
<evidence type="ECO:0000259" key="4">
    <source>
        <dbReference type="Pfam" id="PF06094"/>
    </source>
</evidence>
<name>A0ABR3GHR5_9PEZI</name>
<dbReference type="Gene3D" id="3.10.490.10">
    <property type="entry name" value="Gamma-glutamyl cyclotransferase-like"/>
    <property type="match status" value="1"/>
</dbReference>